<protein>
    <recommendedName>
        <fullName evidence="11">Efflux RND transporter periplasmic adaptor subunit</fullName>
    </recommendedName>
</protein>
<dbReference type="Pfam" id="PF25967">
    <property type="entry name" value="RND-MFP_C"/>
    <property type="match status" value="1"/>
</dbReference>
<dbReference type="GO" id="GO:0030313">
    <property type="term" value="C:cell envelope"/>
    <property type="evidence" value="ECO:0007669"/>
    <property type="project" value="UniProtKB-SubCell"/>
</dbReference>
<dbReference type="Gene3D" id="2.40.50.100">
    <property type="match status" value="1"/>
</dbReference>
<feature type="domain" description="Multidrug resistance protein MdtA-like beta-barrel" evidence="7">
    <location>
        <begin position="254"/>
        <end position="337"/>
    </location>
</feature>
<evidence type="ECO:0000256" key="2">
    <source>
        <dbReference type="ARBA" id="ARBA00009477"/>
    </source>
</evidence>
<evidence type="ECO:0008006" key="11">
    <source>
        <dbReference type="Google" id="ProtNLM"/>
    </source>
</evidence>
<comment type="caution">
    <text evidence="9">The sequence shown here is derived from an EMBL/GenBank/DDBJ whole genome shotgun (WGS) entry which is preliminary data.</text>
</comment>
<dbReference type="InterPro" id="IPR058627">
    <property type="entry name" value="MdtA-like_C"/>
</dbReference>
<sequence length="466" mass="48757">MTKSHLPSQHEAMMPMSQSHRQRGPSLFLSGASLGLWILAGMAAADGTSHDGHETQAQSKQADAAAAPAVLVDAVKTEVVDHAGRFIGTIQAIQQVKVRARVEGFLEQVAFSQGSLVNTDQLLYQIEPAPFQAALDAANADLAATVADIARAQADLVDAQAEFDRYSTLVKKGDVSQAEFDRVKAKRDMAAADVQRAEASKQQSEAQVKTAQINLGYTTISSPIDGRIGATNFTVGNLVGPGSETLATVVQLDPIRAVFSIPSAAFVRISDQVQGDDISSYVPELILPTGEPYAKPGRVAFIDNQVNPATGSIAIYADFPNPEGILLPGQFITAVVHTAEQRRLPVVPASAVIQTRDGQQVYVVGSDHRVTLRNIKTGAQVGTGFAVTEGLREGEIVVVSGIQKIKSGMVVDPSPADTSKHASAPNPSPANPDTASAPAADPAAHPADPSDASDGAKHDATSKTGD</sequence>
<keyword evidence="10" id="KW-1185">Reference proteome</keyword>
<comment type="similarity">
    <text evidence="2">Belongs to the membrane fusion protein (MFP) (TC 8.A.1) family.</text>
</comment>
<evidence type="ECO:0000256" key="4">
    <source>
        <dbReference type="SAM" id="MobiDB-lite"/>
    </source>
</evidence>
<dbReference type="GO" id="GO:0046677">
    <property type="term" value="P:response to antibiotic"/>
    <property type="evidence" value="ECO:0007669"/>
    <property type="project" value="TreeGrafter"/>
</dbReference>
<evidence type="ECO:0000256" key="3">
    <source>
        <dbReference type="SAM" id="Coils"/>
    </source>
</evidence>
<dbReference type="Proteomes" id="UP001138802">
    <property type="component" value="Unassembled WGS sequence"/>
</dbReference>
<proteinExistence type="inferred from homology"/>
<evidence type="ECO:0000256" key="1">
    <source>
        <dbReference type="ARBA" id="ARBA00004519"/>
    </source>
</evidence>
<dbReference type="InterPro" id="IPR058624">
    <property type="entry name" value="MdtA-like_HH"/>
</dbReference>
<evidence type="ECO:0000313" key="9">
    <source>
        <dbReference type="EMBL" id="MBK1645947.1"/>
    </source>
</evidence>
<comment type="subcellular location">
    <subcellularLocation>
        <location evidence="1">Cell inner membrane</location>
        <topology evidence="1">Lipid-anchor</topology>
    </subcellularLocation>
</comment>
<dbReference type="SUPFAM" id="SSF111369">
    <property type="entry name" value="HlyD-like secretion proteins"/>
    <property type="match status" value="1"/>
</dbReference>
<evidence type="ECO:0000259" key="7">
    <source>
        <dbReference type="Pfam" id="PF25944"/>
    </source>
</evidence>
<dbReference type="Pfam" id="PF25876">
    <property type="entry name" value="HH_MFP_RND"/>
    <property type="match status" value="1"/>
</dbReference>
<feature type="region of interest" description="Disordered" evidence="4">
    <location>
        <begin position="410"/>
        <end position="466"/>
    </location>
</feature>
<evidence type="ECO:0000313" key="10">
    <source>
        <dbReference type="Proteomes" id="UP001138802"/>
    </source>
</evidence>
<accession>A0A9X1B9K0</accession>
<dbReference type="Pfam" id="PF25917">
    <property type="entry name" value="BSH_RND"/>
    <property type="match status" value="1"/>
</dbReference>
<name>A0A9X1B9K0_9GAMM</name>
<feature type="domain" description="Multidrug resistance protein MdtA-like barrel-sandwich hybrid" evidence="6">
    <location>
        <begin position="95"/>
        <end position="251"/>
    </location>
</feature>
<dbReference type="Gene3D" id="1.10.287.470">
    <property type="entry name" value="Helix hairpin bin"/>
    <property type="match status" value="1"/>
</dbReference>
<evidence type="ECO:0000259" key="8">
    <source>
        <dbReference type="Pfam" id="PF25967"/>
    </source>
</evidence>
<feature type="domain" description="Multidrug resistance protein MdtA-like alpha-helical hairpin" evidence="5">
    <location>
        <begin position="144"/>
        <end position="218"/>
    </location>
</feature>
<dbReference type="AlphaFoldDB" id="A0A9X1B9K0"/>
<dbReference type="Pfam" id="PF25944">
    <property type="entry name" value="Beta-barrel_RND"/>
    <property type="match status" value="1"/>
</dbReference>
<dbReference type="InterPro" id="IPR006143">
    <property type="entry name" value="RND_pump_MFP"/>
</dbReference>
<gene>
    <name evidence="9" type="ORF">CKO25_15075</name>
</gene>
<organism evidence="9 10">
    <name type="scientific">Thiocapsa imhoffii</name>
    <dbReference type="NCBI Taxonomy" id="382777"/>
    <lineage>
        <taxon>Bacteria</taxon>
        <taxon>Pseudomonadati</taxon>
        <taxon>Pseudomonadota</taxon>
        <taxon>Gammaproteobacteria</taxon>
        <taxon>Chromatiales</taxon>
        <taxon>Chromatiaceae</taxon>
        <taxon>Thiocapsa</taxon>
    </lineage>
</organism>
<keyword evidence="3" id="KW-0175">Coiled coil</keyword>
<dbReference type="PANTHER" id="PTHR30158">
    <property type="entry name" value="ACRA/E-RELATED COMPONENT OF DRUG EFFLUX TRANSPORTER"/>
    <property type="match status" value="1"/>
</dbReference>
<reference evidence="9 10" key="1">
    <citation type="journal article" date="2020" name="Microorganisms">
        <title>Osmotic Adaptation and Compatible Solute Biosynthesis of Phototrophic Bacteria as Revealed from Genome Analyses.</title>
        <authorList>
            <person name="Imhoff J.F."/>
            <person name="Rahn T."/>
            <person name="Kunzel S."/>
            <person name="Keller A."/>
            <person name="Neulinger S.C."/>
        </authorList>
    </citation>
    <scope>NUCLEOTIDE SEQUENCE [LARGE SCALE GENOMIC DNA]</scope>
    <source>
        <strain evidence="9 10">DSM 21303</strain>
    </source>
</reference>
<dbReference type="Gene3D" id="2.40.420.20">
    <property type="match status" value="1"/>
</dbReference>
<dbReference type="InterPro" id="IPR058625">
    <property type="entry name" value="MdtA-like_BSH"/>
</dbReference>
<feature type="coiled-coil region" evidence="3">
    <location>
        <begin position="135"/>
        <end position="214"/>
    </location>
</feature>
<dbReference type="NCBIfam" id="TIGR01730">
    <property type="entry name" value="RND_mfp"/>
    <property type="match status" value="1"/>
</dbReference>
<evidence type="ECO:0000259" key="5">
    <source>
        <dbReference type="Pfam" id="PF25876"/>
    </source>
</evidence>
<feature type="domain" description="Multidrug resistance protein MdtA-like C-terminal permuted SH3" evidence="8">
    <location>
        <begin position="346"/>
        <end position="404"/>
    </location>
</feature>
<dbReference type="GO" id="GO:0005886">
    <property type="term" value="C:plasma membrane"/>
    <property type="evidence" value="ECO:0007669"/>
    <property type="project" value="TreeGrafter"/>
</dbReference>
<dbReference type="EMBL" id="NRSD01000017">
    <property type="protein sequence ID" value="MBK1645947.1"/>
    <property type="molecule type" value="Genomic_DNA"/>
</dbReference>
<dbReference type="Gene3D" id="2.40.30.170">
    <property type="match status" value="1"/>
</dbReference>
<evidence type="ECO:0000259" key="6">
    <source>
        <dbReference type="Pfam" id="PF25917"/>
    </source>
</evidence>
<feature type="region of interest" description="Disordered" evidence="4">
    <location>
        <begin position="1"/>
        <end position="24"/>
    </location>
</feature>
<feature type="compositionally biased region" description="Low complexity" evidence="4">
    <location>
        <begin position="421"/>
        <end position="453"/>
    </location>
</feature>
<dbReference type="GO" id="GO:0022857">
    <property type="term" value="F:transmembrane transporter activity"/>
    <property type="evidence" value="ECO:0007669"/>
    <property type="project" value="InterPro"/>
</dbReference>
<dbReference type="InterPro" id="IPR058626">
    <property type="entry name" value="MdtA-like_b-barrel"/>
</dbReference>
<feature type="compositionally biased region" description="Basic and acidic residues" evidence="4">
    <location>
        <begin position="454"/>
        <end position="466"/>
    </location>
</feature>